<dbReference type="Proteomes" id="UP000225358">
    <property type="component" value="Segment"/>
</dbReference>
<organism evidence="1 2">
    <name type="scientific">Escherichia phage ESCO13</name>
    <dbReference type="NCBI Taxonomy" id="1881104"/>
    <lineage>
        <taxon>Viruses</taxon>
        <taxon>Duplodnaviria</taxon>
        <taxon>Heunggongvirae</taxon>
        <taxon>Uroviricota</taxon>
        <taxon>Caudoviricetes</taxon>
        <taxon>Stephanstirmvirinae</taxon>
        <taxon>Phapecoctavirus</taxon>
        <taxon>Phapecoctavirus ESCO13</taxon>
    </lineage>
</organism>
<dbReference type="EMBL" id="KX552041">
    <property type="protein sequence ID" value="AOQ27291.1"/>
    <property type="molecule type" value="Genomic_DNA"/>
</dbReference>
<keyword evidence="2" id="KW-1185">Reference proteome</keyword>
<accession>A0A1D7XFE6</accession>
<evidence type="ECO:0000313" key="1">
    <source>
        <dbReference type="EMBL" id="AOQ27291.1"/>
    </source>
</evidence>
<name>A0A1D7XFE6_9CAUD</name>
<sequence>MESEILPGDDTDWETIIKKMMDLEQVQIEAGFLTNKRHPESDLTIPAIAAIQQYGNETNNIPARPFITDGAVISQNNIAKKMKQVFANYLMNNVGLAVFEPIARASREGIAQAIAMQRYRPLSPVTIKIRQDKGNYSNHILIDTAYMINAIETKITKSKSKK</sequence>
<proteinExistence type="predicted"/>
<reference evidence="1" key="1">
    <citation type="submission" date="2017-02" db="EMBL/GenBank/DDBJ databases">
        <title>Complete genome sequence of two Escherichia coli phages, vB_EcoM_ ESCO5 and vB_EcoM_ESCO13, which are related to phAPEC8.</title>
        <authorList>
            <person name="Trotereau A."/>
            <person name="Gonnet M."/>
            <person name="Viardot A."/>
            <person name="Lalmanach A.-C."/>
            <person name="Guabiraba R."/>
            <person name="Chanteloup N."/>
            <person name="Schouler C."/>
        </authorList>
    </citation>
    <scope>NUCLEOTIDE SEQUENCE [LARGE SCALE GENOMIC DNA]</scope>
</reference>
<gene>
    <name evidence="1" type="ORF">ESCO13_00167</name>
</gene>
<evidence type="ECO:0000313" key="2">
    <source>
        <dbReference type="Proteomes" id="UP000225358"/>
    </source>
</evidence>
<protein>
    <submittedName>
        <fullName evidence="1">Uncharacterized protein</fullName>
    </submittedName>
</protein>